<keyword evidence="2" id="KW-1185">Reference proteome</keyword>
<sequence length="76" mass="7518">MVTAALSSTDIGWLAAVAPSAGLSDMQRAILNAGLAVTDGRGASMRSFGSADSPVREGGAVETRGIDGLAKVGRAT</sequence>
<evidence type="ECO:0000313" key="1">
    <source>
        <dbReference type="EMBL" id="ORV01100.1"/>
    </source>
</evidence>
<gene>
    <name evidence="1" type="ORF">AWC04_14005</name>
</gene>
<protein>
    <submittedName>
        <fullName evidence="1">Uncharacterized protein</fullName>
    </submittedName>
</protein>
<dbReference type="STRING" id="1793.AWC04_14005"/>
<evidence type="ECO:0000313" key="2">
    <source>
        <dbReference type="Proteomes" id="UP000193484"/>
    </source>
</evidence>
<dbReference type="Proteomes" id="UP000193484">
    <property type="component" value="Unassembled WGS sequence"/>
</dbReference>
<dbReference type="EMBL" id="LQOJ01000047">
    <property type="protein sequence ID" value="ORV01100.1"/>
    <property type="molecule type" value="Genomic_DNA"/>
</dbReference>
<accession>A0A1X1R878</accession>
<reference evidence="1 2" key="1">
    <citation type="submission" date="2016-01" db="EMBL/GenBank/DDBJ databases">
        <title>The new phylogeny of the genus Mycobacterium.</title>
        <authorList>
            <person name="Tarcisio F."/>
            <person name="Conor M."/>
            <person name="Antonella G."/>
            <person name="Elisabetta G."/>
            <person name="Giulia F.S."/>
            <person name="Sara T."/>
            <person name="Anna F."/>
            <person name="Clotilde B."/>
            <person name="Roberto B."/>
            <person name="Veronica D.S."/>
            <person name="Fabio R."/>
            <person name="Monica P."/>
            <person name="Olivier J."/>
            <person name="Enrico T."/>
            <person name="Nicola S."/>
        </authorList>
    </citation>
    <scope>NUCLEOTIDE SEQUENCE [LARGE SCALE GENOMIC DNA]</scope>
    <source>
        <strain evidence="1 2">DSM 44179</strain>
    </source>
</reference>
<name>A0A1X1R878_MYCFA</name>
<proteinExistence type="predicted"/>
<dbReference type="AlphaFoldDB" id="A0A1X1R878"/>
<organism evidence="1 2">
    <name type="scientific">Mycolicibacterium fallax</name>
    <name type="common">Mycobacterium fallax</name>
    <dbReference type="NCBI Taxonomy" id="1793"/>
    <lineage>
        <taxon>Bacteria</taxon>
        <taxon>Bacillati</taxon>
        <taxon>Actinomycetota</taxon>
        <taxon>Actinomycetes</taxon>
        <taxon>Mycobacteriales</taxon>
        <taxon>Mycobacteriaceae</taxon>
        <taxon>Mycolicibacterium</taxon>
    </lineage>
</organism>
<comment type="caution">
    <text evidence="1">The sequence shown here is derived from an EMBL/GenBank/DDBJ whole genome shotgun (WGS) entry which is preliminary data.</text>
</comment>